<dbReference type="OrthoDB" id="42566at2157"/>
<reference evidence="1 2" key="1">
    <citation type="submission" date="2014-03" db="EMBL/GenBank/DDBJ databases">
        <title>Draft genome sequence of the novel thermoacidophilic archaea Acidianus copahuensis ALE1 strain, isolated from Copahue volcanic area in Neuquen Argentina.</title>
        <authorList>
            <person name="Urbieta M.S."/>
            <person name="Rascovan N."/>
            <person name="Castro C."/>
            <person name="Revale S."/>
            <person name="Giaveno M.A."/>
            <person name="Vazquez M.P."/>
            <person name="Donati E.R."/>
        </authorList>
    </citation>
    <scope>NUCLEOTIDE SEQUENCE [LARGE SCALE GENOMIC DNA]</scope>
    <source>
        <strain evidence="1 2">ALE1</strain>
    </source>
</reference>
<name>A0A031LLU4_9CREN</name>
<evidence type="ECO:0000313" key="1">
    <source>
        <dbReference type="EMBL" id="EZQ01838.1"/>
    </source>
</evidence>
<protein>
    <submittedName>
        <fullName evidence="1">Uncharacterized protein</fullName>
    </submittedName>
</protein>
<comment type="caution">
    <text evidence="1">The sequence shown here is derived from an EMBL/GenBank/DDBJ whole genome shotgun (WGS) entry which is preliminary data.</text>
</comment>
<organism evidence="1 2">
    <name type="scientific">Candidatus Acidianus copahuensis</name>
    <dbReference type="NCBI Taxonomy" id="1160895"/>
    <lineage>
        <taxon>Archaea</taxon>
        <taxon>Thermoproteota</taxon>
        <taxon>Thermoprotei</taxon>
        <taxon>Sulfolobales</taxon>
        <taxon>Sulfolobaceae</taxon>
        <taxon>Acidianus</taxon>
    </lineage>
</organism>
<sequence length="115" mass="13264">MRSVIFLLLKIKIKGEEILPSQIKGKMAYEKNAVLIAKTPARVLFVDFVGQCCLGSYSPPPFLSSKMFYYEIIYIPEEYSKYLPCIALEVEKSLNPLYRNKRLYCDGEITVLIEK</sequence>
<dbReference type="RefSeq" id="WP_048100557.1">
    <property type="nucleotide sequence ID" value="NZ_JFZT01000061.1"/>
</dbReference>
<gene>
    <name evidence="1" type="ORF">CM19_11895</name>
</gene>
<dbReference type="EMBL" id="JFZT01000061">
    <property type="protein sequence ID" value="EZQ01838.1"/>
    <property type="molecule type" value="Genomic_DNA"/>
</dbReference>
<dbReference type="AlphaFoldDB" id="A0A031LLU4"/>
<dbReference type="STRING" id="1160895.CM19_11895"/>
<proteinExistence type="predicted"/>
<keyword evidence="2" id="KW-1185">Reference proteome</keyword>
<evidence type="ECO:0000313" key="2">
    <source>
        <dbReference type="Proteomes" id="UP000024332"/>
    </source>
</evidence>
<dbReference type="Proteomes" id="UP000024332">
    <property type="component" value="Unassembled WGS sequence"/>
</dbReference>
<accession>A0A031LLU4</accession>